<dbReference type="CDD" id="cd01392">
    <property type="entry name" value="HTH_LacI"/>
    <property type="match status" value="1"/>
</dbReference>
<sequence>MNAVKRGVHRVTMKDVAKEAGVALSTVSHFLNGTAPVAPETRKKILEAIERLNYRPDFTARNLKRQKTNALGLFIPDVTNPFYAELAQGVTDVAQEAGYSVILYATSYKEKLEESFVSLVEQHQVDGVVIAYSFIAERLWGRLASSGVPAVLVDVYPVNDLWPSVVVDNEKGIEEALRYLVSLGHTDIGYLSEPPYVLSLVKRQRAFLNFMKRKGLPLRDEWVLVEKIQKNRVEIGFTLGKKLLKEKKRPTAVVASSDLVAVGALKAFLSSGVRVPEDISIVGFDDILLASYVHPSLTTVRQPKYEMGRTGVEFLLQFLRGKKDCPPLTLIEPVLVERDSCQGRGVREEILL</sequence>
<protein>
    <submittedName>
        <fullName evidence="6">LacI family transcriptional regulator</fullName>
    </submittedName>
</protein>
<dbReference type="SMART" id="SM00354">
    <property type="entry name" value="HTH_LACI"/>
    <property type="match status" value="1"/>
</dbReference>
<evidence type="ECO:0000259" key="5">
    <source>
        <dbReference type="PROSITE" id="PS50932"/>
    </source>
</evidence>
<name>A0A7V4TY67_9BACT</name>
<keyword evidence="2" id="KW-0805">Transcription regulation</keyword>
<comment type="caution">
    <text evidence="6">The sequence shown here is derived from an EMBL/GenBank/DDBJ whole genome shotgun (WGS) entry which is preliminary data.</text>
</comment>
<keyword evidence="1" id="KW-0678">Repressor</keyword>
<gene>
    <name evidence="6" type="ORF">ENW11_06710</name>
</gene>
<proteinExistence type="predicted"/>
<dbReference type="Gene3D" id="1.10.260.40">
    <property type="entry name" value="lambda repressor-like DNA-binding domains"/>
    <property type="match status" value="1"/>
</dbReference>
<dbReference type="SUPFAM" id="SSF47413">
    <property type="entry name" value="lambda repressor-like DNA-binding domains"/>
    <property type="match status" value="1"/>
</dbReference>
<dbReference type="GO" id="GO:0000976">
    <property type="term" value="F:transcription cis-regulatory region binding"/>
    <property type="evidence" value="ECO:0007669"/>
    <property type="project" value="TreeGrafter"/>
</dbReference>
<feature type="domain" description="HTH lacI-type" evidence="5">
    <location>
        <begin position="11"/>
        <end position="65"/>
    </location>
</feature>
<keyword evidence="3" id="KW-0238">DNA-binding</keyword>
<evidence type="ECO:0000256" key="3">
    <source>
        <dbReference type="ARBA" id="ARBA00023125"/>
    </source>
</evidence>
<dbReference type="EMBL" id="DTIY01000043">
    <property type="protein sequence ID" value="HGY39473.1"/>
    <property type="molecule type" value="Genomic_DNA"/>
</dbReference>
<evidence type="ECO:0000256" key="4">
    <source>
        <dbReference type="ARBA" id="ARBA00023163"/>
    </source>
</evidence>
<evidence type="ECO:0000256" key="2">
    <source>
        <dbReference type="ARBA" id="ARBA00023015"/>
    </source>
</evidence>
<dbReference type="InterPro" id="IPR028082">
    <property type="entry name" value="Peripla_BP_I"/>
</dbReference>
<dbReference type="InterPro" id="IPR046335">
    <property type="entry name" value="LacI/GalR-like_sensor"/>
</dbReference>
<dbReference type="Gene3D" id="3.40.50.2300">
    <property type="match status" value="2"/>
</dbReference>
<dbReference type="InterPro" id="IPR000843">
    <property type="entry name" value="HTH_LacI"/>
</dbReference>
<dbReference type="Pfam" id="PF00356">
    <property type="entry name" value="LacI"/>
    <property type="match status" value="1"/>
</dbReference>
<dbReference type="CDD" id="cd06267">
    <property type="entry name" value="PBP1_LacI_sugar_binding-like"/>
    <property type="match status" value="1"/>
</dbReference>
<dbReference type="InterPro" id="IPR010982">
    <property type="entry name" value="Lambda_DNA-bd_dom_sf"/>
</dbReference>
<reference evidence="6" key="1">
    <citation type="journal article" date="2020" name="mSystems">
        <title>Genome- and Community-Level Interaction Insights into Carbon Utilization and Element Cycling Functions of Hydrothermarchaeota in Hydrothermal Sediment.</title>
        <authorList>
            <person name="Zhou Z."/>
            <person name="Liu Y."/>
            <person name="Xu W."/>
            <person name="Pan J."/>
            <person name="Luo Z.H."/>
            <person name="Li M."/>
        </authorList>
    </citation>
    <scope>NUCLEOTIDE SEQUENCE [LARGE SCALE GENOMIC DNA]</scope>
    <source>
        <strain evidence="6">SpSt-82</strain>
    </source>
</reference>
<evidence type="ECO:0000313" key="6">
    <source>
        <dbReference type="EMBL" id="HGY39473.1"/>
    </source>
</evidence>
<keyword evidence="4" id="KW-0804">Transcription</keyword>
<dbReference type="PANTHER" id="PTHR30146">
    <property type="entry name" value="LACI-RELATED TRANSCRIPTIONAL REPRESSOR"/>
    <property type="match status" value="1"/>
</dbReference>
<dbReference type="AlphaFoldDB" id="A0A7V4TY67"/>
<accession>A0A7V4TY67</accession>
<dbReference type="GO" id="GO:0003700">
    <property type="term" value="F:DNA-binding transcription factor activity"/>
    <property type="evidence" value="ECO:0007669"/>
    <property type="project" value="TreeGrafter"/>
</dbReference>
<organism evidence="6">
    <name type="scientific">Candidatus Caldatribacterium saccharofermentans</name>
    <dbReference type="NCBI Taxonomy" id="1454753"/>
    <lineage>
        <taxon>Bacteria</taxon>
        <taxon>Pseudomonadati</taxon>
        <taxon>Atribacterota</taxon>
        <taxon>Atribacteria</taxon>
        <taxon>Atribacterales</taxon>
        <taxon>Candidatus Caldatribacteriaceae</taxon>
        <taxon>Candidatus Caldatribacterium</taxon>
    </lineage>
</organism>
<dbReference type="PANTHER" id="PTHR30146:SF148">
    <property type="entry name" value="HTH-TYPE TRANSCRIPTIONAL REPRESSOR PURR-RELATED"/>
    <property type="match status" value="1"/>
</dbReference>
<dbReference type="SUPFAM" id="SSF53822">
    <property type="entry name" value="Periplasmic binding protein-like I"/>
    <property type="match status" value="1"/>
</dbReference>
<dbReference type="Pfam" id="PF13377">
    <property type="entry name" value="Peripla_BP_3"/>
    <property type="match status" value="1"/>
</dbReference>
<dbReference type="PROSITE" id="PS50932">
    <property type="entry name" value="HTH_LACI_2"/>
    <property type="match status" value="1"/>
</dbReference>
<evidence type="ECO:0000256" key="1">
    <source>
        <dbReference type="ARBA" id="ARBA00022491"/>
    </source>
</evidence>